<gene>
    <name evidence="2" type="ORF">DFP87_10460</name>
</gene>
<proteinExistence type="predicted"/>
<comment type="caution">
    <text evidence="2">The sequence shown here is derived from an EMBL/GenBank/DDBJ whole genome shotgun (WGS) entry which is preliminary data.</text>
</comment>
<evidence type="ECO:0000313" key="2">
    <source>
        <dbReference type="EMBL" id="RBP19725.1"/>
    </source>
</evidence>
<feature type="signal peptide" evidence="1">
    <location>
        <begin position="1"/>
        <end position="22"/>
    </location>
</feature>
<evidence type="ECO:0000256" key="1">
    <source>
        <dbReference type="SAM" id="SignalP"/>
    </source>
</evidence>
<feature type="chain" id="PRO_5046366712" evidence="1">
    <location>
        <begin position="23"/>
        <end position="160"/>
    </location>
</feature>
<dbReference type="RefSeq" id="WP_088589212.1">
    <property type="nucleotide sequence ID" value="NZ_CADIJU010000002.1"/>
</dbReference>
<reference evidence="2 3" key="1">
    <citation type="submission" date="2018-06" db="EMBL/GenBank/DDBJ databases">
        <title>Genomic Encyclopedia of Type Strains, Phase III (KMG-III): the genomes of soil and plant-associated and newly described type strains.</title>
        <authorList>
            <person name="Whitman W."/>
        </authorList>
    </citation>
    <scope>NUCLEOTIDE SEQUENCE [LARGE SCALE GENOMIC DNA]</scope>
    <source>
        <strain evidence="2 3">CECT 7342</strain>
    </source>
</reference>
<accession>A0ABX9G9S1</accession>
<keyword evidence="1" id="KW-0732">Signal</keyword>
<protein>
    <submittedName>
        <fullName evidence="2">Uncharacterized protein</fullName>
    </submittedName>
</protein>
<sequence length="160" mass="17703">MRIWTQLALSAAIATVSMPAAADCMSPWKAFFSCDIVNSDAHAEFCKLDDPGAYPALKEGYYTYTRGIGPAELRFETDNVLESFKENAFSPTQAVAAFGYVRGTYVYAFFATEDRKGGFPHAEIRVYNTVGKFMDKTKGNESERLVCSPDSIRTIDSFLG</sequence>
<dbReference type="EMBL" id="QNRM01000004">
    <property type="protein sequence ID" value="RBP19725.1"/>
    <property type="molecule type" value="Genomic_DNA"/>
</dbReference>
<evidence type="ECO:0000313" key="3">
    <source>
        <dbReference type="Proteomes" id="UP000252124"/>
    </source>
</evidence>
<dbReference type="GeneID" id="99730085"/>
<dbReference type="Proteomes" id="UP000252124">
    <property type="component" value="Unassembled WGS sequence"/>
</dbReference>
<keyword evidence="3" id="KW-1185">Reference proteome</keyword>
<organism evidence="2 3">
    <name type="scientific">Achromobacter marplatensis</name>
    <dbReference type="NCBI Taxonomy" id="470868"/>
    <lineage>
        <taxon>Bacteria</taxon>
        <taxon>Pseudomonadati</taxon>
        <taxon>Pseudomonadota</taxon>
        <taxon>Betaproteobacteria</taxon>
        <taxon>Burkholderiales</taxon>
        <taxon>Alcaligenaceae</taxon>
        <taxon>Achromobacter</taxon>
    </lineage>
</organism>
<name>A0ABX9G9S1_9BURK</name>